<keyword evidence="5 12" id="KW-0808">Transferase</keyword>
<keyword evidence="13" id="KW-1185">Reference proteome</keyword>
<comment type="function">
    <text evidence="8">The phosphoenolpyruvate-dependent sugar phosphotransferase system (sugar PTS), a major carbohydrate active transport system, catalyzes the phosphorylation of incoming sugar substrates concomitantly with their translocation across the cell membrane. The enzyme II UlaABC PTS system is involved in ascorbate transport.</text>
</comment>
<evidence type="ECO:0000256" key="3">
    <source>
        <dbReference type="ARBA" id="ARBA00022490"/>
    </source>
</evidence>
<dbReference type="Gene3D" id="3.40.930.10">
    <property type="entry name" value="Mannitol-specific EII, Chain A"/>
    <property type="match status" value="1"/>
</dbReference>
<dbReference type="STRING" id="215200.SAMN05216454_1285"/>
<reference evidence="12 13" key="1">
    <citation type="submission" date="2016-10" db="EMBL/GenBank/DDBJ databases">
        <authorList>
            <person name="de Groot N.N."/>
        </authorList>
    </citation>
    <scope>NUCLEOTIDE SEQUENCE [LARGE SCALE GENOMIC DNA]</scope>
    <source>
        <strain evidence="12 13">Calf135</strain>
    </source>
</reference>
<keyword evidence="4" id="KW-0597">Phosphoprotein</keyword>
<dbReference type="GO" id="GO:0016301">
    <property type="term" value="F:kinase activity"/>
    <property type="evidence" value="ECO:0007669"/>
    <property type="project" value="UniProtKB-KW"/>
</dbReference>
<evidence type="ECO:0000256" key="10">
    <source>
        <dbReference type="ARBA" id="ARBA00042072"/>
    </source>
</evidence>
<evidence type="ECO:0000256" key="4">
    <source>
        <dbReference type="ARBA" id="ARBA00022553"/>
    </source>
</evidence>
<dbReference type="Proteomes" id="UP000199512">
    <property type="component" value="Unassembled WGS sequence"/>
</dbReference>
<evidence type="ECO:0000256" key="5">
    <source>
        <dbReference type="ARBA" id="ARBA00022679"/>
    </source>
</evidence>
<name>A0A1H8KCD2_9FIRM</name>
<dbReference type="PANTHER" id="PTHR36203">
    <property type="entry name" value="ASCORBATE-SPECIFIC PTS SYSTEM EIIA COMPONENT"/>
    <property type="match status" value="1"/>
</dbReference>
<evidence type="ECO:0000313" key="12">
    <source>
        <dbReference type="EMBL" id="SEN90633.1"/>
    </source>
</evidence>
<keyword evidence="2" id="KW-0813">Transport</keyword>
<evidence type="ECO:0000259" key="11">
    <source>
        <dbReference type="PROSITE" id="PS51094"/>
    </source>
</evidence>
<dbReference type="SUPFAM" id="SSF55804">
    <property type="entry name" value="Phoshotransferase/anion transport protein"/>
    <property type="match status" value="1"/>
</dbReference>
<protein>
    <recommendedName>
        <fullName evidence="9">Ascorbate-specific PTS system EIIA component</fullName>
    </recommendedName>
    <alternativeName>
        <fullName evidence="10">Ascorbate-specific phosphotransferase enzyme IIA component</fullName>
    </alternativeName>
</protein>
<dbReference type="GO" id="GO:0005737">
    <property type="term" value="C:cytoplasm"/>
    <property type="evidence" value="ECO:0007669"/>
    <property type="project" value="UniProtKB-SubCell"/>
</dbReference>
<dbReference type="EMBL" id="FODF01000028">
    <property type="protein sequence ID" value="SEN90633.1"/>
    <property type="molecule type" value="Genomic_DNA"/>
</dbReference>
<keyword evidence="7" id="KW-0418">Kinase</keyword>
<dbReference type="InterPro" id="IPR051351">
    <property type="entry name" value="Ascorbate-PTS_EIIA_comp"/>
</dbReference>
<proteinExistence type="predicted"/>
<evidence type="ECO:0000256" key="2">
    <source>
        <dbReference type="ARBA" id="ARBA00022448"/>
    </source>
</evidence>
<dbReference type="RefSeq" id="WP_091976132.1">
    <property type="nucleotide sequence ID" value="NZ_CAUWDX010000006.1"/>
</dbReference>
<dbReference type="PANTHER" id="PTHR36203:SF1">
    <property type="entry name" value="ASCORBATE-SPECIFIC PTS SYSTEM EIIA COMPONENT"/>
    <property type="match status" value="1"/>
</dbReference>
<comment type="subcellular location">
    <subcellularLocation>
        <location evidence="1">Cytoplasm</location>
    </subcellularLocation>
</comment>
<evidence type="ECO:0000256" key="9">
    <source>
        <dbReference type="ARBA" id="ARBA00041175"/>
    </source>
</evidence>
<dbReference type="AlphaFoldDB" id="A0A1H8KCD2"/>
<keyword evidence="6" id="KW-0598">Phosphotransferase system</keyword>
<organism evidence="12 13">
    <name type="scientific">Peptostreptococcus russellii</name>
    <dbReference type="NCBI Taxonomy" id="215200"/>
    <lineage>
        <taxon>Bacteria</taxon>
        <taxon>Bacillati</taxon>
        <taxon>Bacillota</taxon>
        <taxon>Clostridia</taxon>
        <taxon>Peptostreptococcales</taxon>
        <taxon>Peptostreptococcaceae</taxon>
        <taxon>Peptostreptococcus</taxon>
    </lineage>
</organism>
<dbReference type="OrthoDB" id="369398at2"/>
<dbReference type="PROSITE" id="PS51094">
    <property type="entry name" value="PTS_EIIA_TYPE_2"/>
    <property type="match status" value="1"/>
</dbReference>
<gene>
    <name evidence="12" type="ORF">SAMN05216454_1285</name>
</gene>
<dbReference type="InterPro" id="IPR016152">
    <property type="entry name" value="PTrfase/Anion_transptr"/>
</dbReference>
<keyword evidence="3" id="KW-0963">Cytoplasm</keyword>
<feature type="domain" description="PTS EIIA type-2" evidence="11">
    <location>
        <begin position="3"/>
        <end position="145"/>
    </location>
</feature>
<evidence type="ECO:0000256" key="7">
    <source>
        <dbReference type="ARBA" id="ARBA00022777"/>
    </source>
</evidence>
<sequence>MSNIFTEETIQITDKQLGWKEAIRTCAQPLLNNGSITDRYVESMIEVAEEMGPFFDFGKNVAVPHSRPENGVNKKGVSILKVENQVDLLDLKDHPISIFIVLAAEDNSSHLNILSSLSEILIDDEKVDALKSARTKEEILNIFNN</sequence>
<accession>A0A1H8KCD2</accession>
<dbReference type="GO" id="GO:0009401">
    <property type="term" value="P:phosphoenolpyruvate-dependent sugar phosphotransferase system"/>
    <property type="evidence" value="ECO:0007669"/>
    <property type="project" value="UniProtKB-KW"/>
</dbReference>
<evidence type="ECO:0000256" key="1">
    <source>
        <dbReference type="ARBA" id="ARBA00004496"/>
    </source>
</evidence>
<evidence type="ECO:0000256" key="8">
    <source>
        <dbReference type="ARBA" id="ARBA00037387"/>
    </source>
</evidence>
<evidence type="ECO:0000256" key="6">
    <source>
        <dbReference type="ARBA" id="ARBA00022683"/>
    </source>
</evidence>
<dbReference type="InterPro" id="IPR002178">
    <property type="entry name" value="PTS_EIIA_type-2_dom"/>
</dbReference>
<dbReference type="Pfam" id="PF00359">
    <property type="entry name" value="PTS_EIIA_2"/>
    <property type="match status" value="1"/>
</dbReference>
<evidence type="ECO:0000313" key="13">
    <source>
        <dbReference type="Proteomes" id="UP000199512"/>
    </source>
</evidence>